<dbReference type="GO" id="GO:0015976">
    <property type="term" value="P:carbon utilization"/>
    <property type="evidence" value="ECO:0007669"/>
    <property type="project" value="InterPro"/>
</dbReference>
<keyword evidence="12" id="KW-1185">Reference proteome</keyword>
<dbReference type="CDD" id="cd00883">
    <property type="entry name" value="beta_CA_cladeA"/>
    <property type="match status" value="1"/>
</dbReference>
<dbReference type="GO" id="GO:0004089">
    <property type="term" value="F:carbonate dehydratase activity"/>
    <property type="evidence" value="ECO:0007669"/>
    <property type="project" value="UniProtKB-EC"/>
</dbReference>
<dbReference type="PROSITE" id="PS00704">
    <property type="entry name" value="PROK_CO2_ANHYDRASE_1"/>
    <property type="match status" value="1"/>
</dbReference>
<comment type="cofactor">
    <cofactor evidence="9">
        <name>Zn(2+)</name>
        <dbReference type="ChEBI" id="CHEBI:29105"/>
    </cofactor>
    <text evidence="9">Binds 1 zinc ion per subunit.</text>
</comment>
<evidence type="ECO:0000256" key="10">
    <source>
        <dbReference type="SAM" id="MobiDB-lite"/>
    </source>
</evidence>
<evidence type="ECO:0000313" key="12">
    <source>
        <dbReference type="Proteomes" id="UP001285908"/>
    </source>
</evidence>
<feature type="compositionally biased region" description="Polar residues" evidence="10">
    <location>
        <begin position="14"/>
        <end position="24"/>
    </location>
</feature>
<comment type="catalytic activity">
    <reaction evidence="8">
        <text>hydrogencarbonate + H(+) = CO2 + H2O</text>
        <dbReference type="Rhea" id="RHEA:10748"/>
        <dbReference type="ChEBI" id="CHEBI:15377"/>
        <dbReference type="ChEBI" id="CHEBI:15378"/>
        <dbReference type="ChEBI" id="CHEBI:16526"/>
        <dbReference type="ChEBI" id="CHEBI:17544"/>
        <dbReference type="EC" id="4.2.1.1"/>
    </reaction>
</comment>
<dbReference type="EMBL" id="JAULSX010000008">
    <property type="protein sequence ID" value="KAK3486727.1"/>
    <property type="molecule type" value="Genomic_DNA"/>
</dbReference>
<evidence type="ECO:0000256" key="9">
    <source>
        <dbReference type="PIRSR" id="PIRSR601765-1"/>
    </source>
</evidence>
<dbReference type="GO" id="GO:0071244">
    <property type="term" value="P:cellular response to carbon dioxide"/>
    <property type="evidence" value="ECO:0007669"/>
    <property type="project" value="TreeGrafter"/>
</dbReference>
<organism evidence="11 12">
    <name type="scientific">Neurospora hispaniola</name>
    <dbReference type="NCBI Taxonomy" id="588809"/>
    <lineage>
        <taxon>Eukaryota</taxon>
        <taxon>Fungi</taxon>
        <taxon>Dikarya</taxon>
        <taxon>Ascomycota</taxon>
        <taxon>Pezizomycotina</taxon>
        <taxon>Sordariomycetes</taxon>
        <taxon>Sordariomycetidae</taxon>
        <taxon>Sordariales</taxon>
        <taxon>Sordariaceae</taxon>
        <taxon>Neurospora</taxon>
    </lineage>
</organism>
<gene>
    <name evidence="11" type="ORF">B0T23DRAFT_399123</name>
</gene>
<proteinExistence type="inferred from homology"/>
<dbReference type="InterPro" id="IPR015892">
    <property type="entry name" value="Carbonic_anhydrase_CS"/>
</dbReference>
<feature type="binding site" evidence="9">
    <location>
        <position position="245"/>
    </location>
    <ligand>
        <name>Zn(2+)</name>
        <dbReference type="ChEBI" id="CHEBI:29105"/>
    </ligand>
</feature>
<dbReference type="EC" id="4.2.1.1" evidence="2"/>
<dbReference type="Pfam" id="PF00484">
    <property type="entry name" value="Pro_CA"/>
    <property type="match status" value="1"/>
</dbReference>
<dbReference type="Gene3D" id="3.40.1050.10">
    <property type="entry name" value="Carbonic anhydrase"/>
    <property type="match status" value="1"/>
</dbReference>
<evidence type="ECO:0000256" key="4">
    <source>
        <dbReference type="ARBA" id="ARBA00022723"/>
    </source>
</evidence>
<dbReference type="Proteomes" id="UP001285908">
    <property type="component" value="Unassembled WGS sequence"/>
</dbReference>
<feature type="binding site" evidence="9">
    <location>
        <position position="191"/>
    </location>
    <ligand>
        <name>Zn(2+)</name>
        <dbReference type="ChEBI" id="CHEBI:29105"/>
    </ligand>
</feature>
<dbReference type="PROSITE" id="PS00705">
    <property type="entry name" value="PROK_CO2_ANHYDRASE_2"/>
    <property type="match status" value="1"/>
</dbReference>
<feature type="binding site" evidence="9">
    <location>
        <position position="189"/>
    </location>
    <ligand>
        <name>Zn(2+)</name>
        <dbReference type="ChEBI" id="CHEBI:29105"/>
    </ligand>
</feature>
<dbReference type="FunFam" id="3.40.1050.10:FF:000001">
    <property type="entry name" value="Carbonic anhydrase"/>
    <property type="match status" value="1"/>
</dbReference>
<dbReference type="SUPFAM" id="SSF53056">
    <property type="entry name" value="beta-carbonic anhydrase, cab"/>
    <property type="match status" value="1"/>
</dbReference>
<feature type="binding site" evidence="9">
    <location>
        <position position="248"/>
    </location>
    <ligand>
        <name>Zn(2+)</name>
        <dbReference type="ChEBI" id="CHEBI:29105"/>
    </ligand>
</feature>
<dbReference type="SMART" id="SM00947">
    <property type="entry name" value="Pro_CA"/>
    <property type="match status" value="1"/>
</dbReference>
<evidence type="ECO:0000256" key="7">
    <source>
        <dbReference type="ARBA" id="ARBA00031969"/>
    </source>
</evidence>
<evidence type="ECO:0000256" key="8">
    <source>
        <dbReference type="ARBA" id="ARBA00048348"/>
    </source>
</evidence>
<dbReference type="InterPro" id="IPR036874">
    <property type="entry name" value="Carbonic_anhydrase_sf"/>
</dbReference>
<reference evidence="11 12" key="1">
    <citation type="journal article" date="2023" name="Mol. Phylogenet. Evol.">
        <title>Genome-scale phylogeny and comparative genomics of the fungal order Sordariales.</title>
        <authorList>
            <person name="Hensen N."/>
            <person name="Bonometti L."/>
            <person name="Westerberg I."/>
            <person name="Brannstrom I.O."/>
            <person name="Guillou S."/>
            <person name="Cros-Aarteil S."/>
            <person name="Calhoun S."/>
            <person name="Haridas S."/>
            <person name="Kuo A."/>
            <person name="Mondo S."/>
            <person name="Pangilinan J."/>
            <person name="Riley R."/>
            <person name="LaButti K."/>
            <person name="Andreopoulos B."/>
            <person name="Lipzen A."/>
            <person name="Chen C."/>
            <person name="Yan M."/>
            <person name="Daum C."/>
            <person name="Ng V."/>
            <person name="Clum A."/>
            <person name="Steindorff A."/>
            <person name="Ohm R.A."/>
            <person name="Martin F."/>
            <person name="Silar P."/>
            <person name="Natvig D.O."/>
            <person name="Lalanne C."/>
            <person name="Gautier V."/>
            <person name="Ament-Velasquez S.L."/>
            <person name="Kruys A."/>
            <person name="Hutchinson M.I."/>
            <person name="Powell A.J."/>
            <person name="Barry K."/>
            <person name="Miller A.N."/>
            <person name="Grigoriev I.V."/>
            <person name="Debuchy R."/>
            <person name="Gladieux P."/>
            <person name="Hiltunen Thoren M."/>
            <person name="Johannesson H."/>
        </authorList>
    </citation>
    <scope>NUCLEOTIDE SEQUENCE [LARGE SCALE GENOMIC DNA]</scope>
    <source>
        <strain evidence="11 12">FGSC 10403</strain>
    </source>
</reference>
<sequence>MMPSTKLCTEQARQEWTTVESTRATVRPPLEEPPRRYGWNDRNGKNVESSSRLSEQADPDPRSTIHTSGHNPPPSTMLSTRLGLSPLLHSSKQASSALSRLAVPRTTSTPLPRLRLTILPSATPRRFCSSHTADDKDRSKKDITMYLQETHDKVFENNKSWAAEQVAKDPDFFKKLAAGQNPEYLWIGCSDSRIPAEQITGLQPGDAFVHRNIANLVCNTDLNVMSVIEYAVKHLQVKHIVVCGHYGCGGVKAAMTPKDLGLMNPWLRNIRDVYRLHEKELDAIADEEARYERLVELNVYEQCRNVVKTAALQQSYAENGFPIIHGWVFNFRDGMLKDLNVDFKTILKDIQKIYNLTN</sequence>
<dbReference type="PANTHER" id="PTHR11002:SF51">
    <property type="entry name" value="CARBONIC ANHYDRASE"/>
    <property type="match status" value="1"/>
</dbReference>
<keyword evidence="5 9" id="KW-0862">Zinc</keyword>
<evidence type="ECO:0000313" key="11">
    <source>
        <dbReference type="EMBL" id="KAK3486727.1"/>
    </source>
</evidence>
<dbReference type="InterPro" id="IPR001765">
    <property type="entry name" value="Carbonic_anhydrase"/>
</dbReference>
<dbReference type="GO" id="GO:0008270">
    <property type="term" value="F:zinc ion binding"/>
    <property type="evidence" value="ECO:0007669"/>
    <property type="project" value="InterPro"/>
</dbReference>
<dbReference type="GO" id="GO:0005737">
    <property type="term" value="C:cytoplasm"/>
    <property type="evidence" value="ECO:0007669"/>
    <property type="project" value="TreeGrafter"/>
</dbReference>
<comment type="caution">
    <text evidence="11">The sequence shown here is derived from an EMBL/GenBank/DDBJ whole genome shotgun (WGS) entry which is preliminary data.</text>
</comment>
<protein>
    <recommendedName>
        <fullName evidence="3">Carbonic anhydrase</fullName>
        <ecNumber evidence="2">4.2.1.1</ecNumber>
    </recommendedName>
    <alternativeName>
        <fullName evidence="7">Carbonate dehydratase</fullName>
    </alternativeName>
</protein>
<evidence type="ECO:0000256" key="2">
    <source>
        <dbReference type="ARBA" id="ARBA00012925"/>
    </source>
</evidence>
<keyword evidence="6" id="KW-0456">Lyase</keyword>
<accession>A0AAJ0MMU8</accession>
<comment type="similarity">
    <text evidence="1">Belongs to the beta-class carbonic anhydrase family.</text>
</comment>
<dbReference type="AlphaFoldDB" id="A0AAJ0MMU8"/>
<keyword evidence="4 9" id="KW-0479">Metal-binding</keyword>
<dbReference type="GO" id="GO:0034599">
    <property type="term" value="P:cellular response to oxidative stress"/>
    <property type="evidence" value="ECO:0007669"/>
    <property type="project" value="TreeGrafter"/>
</dbReference>
<feature type="region of interest" description="Disordered" evidence="10">
    <location>
        <begin position="1"/>
        <end position="81"/>
    </location>
</feature>
<feature type="compositionally biased region" description="Basic and acidic residues" evidence="10">
    <location>
        <begin position="29"/>
        <end position="45"/>
    </location>
</feature>
<name>A0AAJ0MMU8_9PEZI</name>
<evidence type="ECO:0000256" key="6">
    <source>
        <dbReference type="ARBA" id="ARBA00023239"/>
    </source>
</evidence>
<dbReference type="GeneID" id="87876019"/>
<evidence type="ECO:0000256" key="1">
    <source>
        <dbReference type="ARBA" id="ARBA00006217"/>
    </source>
</evidence>
<evidence type="ECO:0000256" key="3">
    <source>
        <dbReference type="ARBA" id="ARBA00014628"/>
    </source>
</evidence>
<dbReference type="RefSeq" id="XP_062689284.1">
    <property type="nucleotide sequence ID" value="XM_062838397.1"/>
</dbReference>
<dbReference type="PANTHER" id="PTHR11002">
    <property type="entry name" value="CARBONIC ANHYDRASE"/>
    <property type="match status" value="1"/>
</dbReference>
<evidence type="ECO:0000256" key="5">
    <source>
        <dbReference type="ARBA" id="ARBA00022833"/>
    </source>
</evidence>